<reference evidence="5" key="1">
    <citation type="submission" date="2021-01" db="EMBL/GenBank/DDBJ databases">
        <title>Fulvivirga kasyanovii gen. nov., sp nov., a novel member of the phylum Bacteroidetes isolated from seawater in a mussel farm.</title>
        <authorList>
            <person name="Zhao L.-H."/>
            <person name="Wang Z.-J."/>
        </authorList>
    </citation>
    <scope>NUCLEOTIDE SEQUENCE</scope>
    <source>
        <strain evidence="5">2943</strain>
    </source>
</reference>
<dbReference type="InterPro" id="IPR020806">
    <property type="entry name" value="PKS_PP-bd"/>
</dbReference>
<dbReference type="Gene3D" id="1.10.1200.10">
    <property type="entry name" value="ACP-like"/>
    <property type="match status" value="2"/>
</dbReference>
<dbReference type="PROSITE" id="PS00455">
    <property type="entry name" value="AMP_BINDING"/>
    <property type="match status" value="2"/>
</dbReference>
<dbReference type="InterPro" id="IPR042099">
    <property type="entry name" value="ANL_N_sf"/>
</dbReference>
<dbReference type="InterPro" id="IPR045851">
    <property type="entry name" value="AMP-bd_C_sf"/>
</dbReference>
<sequence length="2181" mass="247841">MKNLLTKLRNKRIELTVVDGKLKVNAPTGVMTKDLLEEIKSRKDELVDHIQKANEIKHTNIPVAEKRENYPLSSAQKRLYFLYSYDTSSLVYNIPKVMKLDRDVDVNRLTSAFNVLINRHESLRTSFILEEGEPVQKIHSDVNFKLDILDIRDGNVAELIPQLIKPFDLAEAPILKATLIRDDNDAWLVMDIHHIIADGTSVMIMEKELKEIYEGHQLNPLDVQYKDFSEWQLKRHNGEAYKVQERYWLDKLGEELPALNLPLDSPRPDVQTFRGGFVNFQFSEDKTKALRMFCEKHNVTTFTLILSIYQIMLSKVCNQEQILVGSQVASRNHDEIQGVIGNFVNTLVFQGFPEGPKSVMEYVEEVKANVSEGLAHQEYKFDELVEKISTKREPGRNPVYDSAFVFQNYFNEYMENREESWKYESSESTIAKFDIDLECFETKDHFDFTIHYSTDLFRKETIYNFIEYFEVVSDVLISQPQLKLQELELLSASKKEDMISTCMGDVHSFDQKTVKELFEEMVQEYPDKIALINGELTWTFKQLNQEANRIARKILSSPIEKKRVAIFGKRDFSMIASIIGVVKAGMTYLTIDENYPADRIQYMIESSQIEVVINTSDKSLSENIQTVSTIYVDEPSLEGLHADNPEGVTMTDEAYIIYTSGTSGQPKGVVCLHDGLGDYVQSLYHSLGLQGNDVFLHTATFSFSSSVRQLFMPLCHGNTLVLAQKEEIENPLHLFSTIGKQSVSVIDLVPSYLRNCLAVLSSQSNDVAERILDNQLRLILTASEPLPIALVTKAYKFFSDDLQLINMYGQTETTGIAATFPVTKTLVSTGGIVPIGRPIANSNCYILDKNQNLVPKGVEGDLYIAGPHLAKGYIVDGGINDDSFSHSSAFNERIYKTGDIARYNTDGILEYKGRKDNQVKIRGFRIEPEEIAQLMHDIEIVNDALVTVLPEDLLVAYYVAEEEVEPQLFIDYLKEKVPDYMVPVHFVWIEHIPLTPNGKIDKKALPLPSFSSSENHLEPIDEIEEGLVEVWQEILKIDAALISTNKSFFELGGHSLKAIILSNSIHQKFGVEVSLREIFRRQNIIQLASFIREAEKGTYEAIPIAPSKEYYVLSPAQRRLYFLNQMNAGTLAYNMPQFLVVNGDLDFEKFETAFKKLIDRHASLRTSFHMVDGMPMQKVHSAVDFSINYSSDKNINETDLHARLCPFDLTKAPLLSVDLIRKTNDKYFLIVDIHHLVTDGASQGILINDLKTLYEEELPALKTDYKDYAEWQNTEQYSEMVRTQKQYWERQFATSPENLALPTDFARQGLNDSGGFINIGLEEDVVNNITALSQAHGTTNFVMILTVLNVFLSRLCNQNDIVIGVPSINRNHADVQDMVGLFLNTLALRNFPQKDQSFSEFLGEVKMNMLEAQENQNFQFEDLLELLDIDRDINRNPLFDVFVNYLNFERASVTTMGELEFAPLQELDTEVDKNQSVAVSPRIHSRFDLTFYVSEGEGQMNLSMVYKASIFTPETIDYLAAQLKGLILQIVDEPETSIGDFTMFSTKSLERSSTKLSIQQAYELFTQESVESTIDRRFEEQVDKYGTHDALKIGSLTLTYSQLNNRANQIAERIHQLSTKNDGVALLFNMGANMIVSMLGVVKTNAFYVPIDPAYPQERIQFMLEDSGAKVLLVDHESWSLGEQFKAVNKNLIVINIDELIDEQNQVNNLEIQKDKEAKAYLLYTSGTTGLPKAVVQAHRNVLHFSRVYTNALHIGQEDRLTLLSTYCFDASVMDIYGALLNGATLYPFNLKANGIAAFRDLIYKENITIYHSTPSVFRSVFDTEVSQKVPEAVRLVVMGGEPVVPKDLDIYVSKFNDECIFINGLGPTESTITLQNFISKEMAMSSRRRTVAVGLPVEQTEVLILNAQYKEAAVFETGEIVYKSEYLALGYWNNPEATERAFVECINDVKGRYYKSGDQGRRRADGTIEFLGRNDRQVKVNGYRVELEEIENQILKHELIKQAVVQVDELGGANCLITYYTSYTEEAVENIKNYLSQKVASFMLPRFFIFMDQLPLTPNGKLDRKALPKPELTVEKSWTATTETERQLTSMWAEVLETPSESIPNDQSFFEIGGDSLRLLKLSDMMNREFSLNLDIVDLFRYPTLAGMANLIKGVNGESKVDQTTDEEVEGLSDIMNLLN</sequence>
<dbReference type="InterPro" id="IPR044894">
    <property type="entry name" value="TubC_N_sf"/>
</dbReference>
<organism evidence="5 6">
    <name type="scientific">Fulvivirga sediminis</name>
    <dbReference type="NCBI Taxonomy" id="2803949"/>
    <lineage>
        <taxon>Bacteria</taxon>
        <taxon>Pseudomonadati</taxon>
        <taxon>Bacteroidota</taxon>
        <taxon>Cytophagia</taxon>
        <taxon>Cytophagales</taxon>
        <taxon>Fulvivirgaceae</taxon>
        <taxon>Fulvivirga</taxon>
    </lineage>
</organism>
<dbReference type="InterPro" id="IPR036736">
    <property type="entry name" value="ACP-like_sf"/>
</dbReference>
<dbReference type="InterPro" id="IPR009081">
    <property type="entry name" value="PP-bd_ACP"/>
</dbReference>
<dbReference type="Pfam" id="PF13193">
    <property type="entry name" value="AMP-binding_C"/>
    <property type="match status" value="1"/>
</dbReference>
<dbReference type="Gene3D" id="1.10.10.1830">
    <property type="entry name" value="Non-ribosomal peptide synthase, adenylation domain"/>
    <property type="match status" value="1"/>
</dbReference>
<evidence type="ECO:0000313" key="5">
    <source>
        <dbReference type="EMBL" id="MBL3658751.1"/>
    </source>
</evidence>
<dbReference type="InterPro" id="IPR020845">
    <property type="entry name" value="AMP-binding_CS"/>
</dbReference>
<keyword evidence="2" id="KW-0596">Phosphopantetheine</keyword>
<feature type="domain" description="Carrier" evidence="4">
    <location>
        <begin position="1018"/>
        <end position="1095"/>
    </location>
</feature>
<keyword evidence="3" id="KW-0597">Phosphoprotein</keyword>
<dbReference type="GO" id="GO:0031177">
    <property type="term" value="F:phosphopantetheine binding"/>
    <property type="evidence" value="ECO:0007669"/>
    <property type="project" value="InterPro"/>
</dbReference>
<dbReference type="CDD" id="cd05930">
    <property type="entry name" value="A_NRPS"/>
    <property type="match status" value="2"/>
</dbReference>
<dbReference type="Pfam" id="PF00501">
    <property type="entry name" value="AMP-binding"/>
    <property type="match status" value="2"/>
</dbReference>
<dbReference type="InterPro" id="IPR010071">
    <property type="entry name" value="AA_adenyl_dom"/>
</dbReference>
<dbReference type="PROSITE" id="PS00012">
    <property type="entry name" value="PHOSPHOPANTETHEINE"/>
    <property type="match status" value="1"/>
</dbReference>
<dbReference type="Proteomes" id="UP000659388">
    <property type="component" value="Unassembled WGS sequence"/>
</dbReference>
<dbReference type="SUPFAM" id="SSF52777">
    <property type="entry name" value="CoA-dependent acyltransferases"/>
    <property type="match status" value="4"/>
</dbReference>
<dbReference type="InterPro" id="IPR006162">
    <property type="entry name" value="Ppantetheine_attach_site"/>
</dbReference>
<dbReference type="PANTHER" id="PTHR45527">
    <property type="entry name" value="NONRIBOSOMAL PEPTIDE SYNTHETASE"/>
    <property type="match status" value="1"/>
</dbReference>
<name>A0A937K2M1_9BACT</name>
<dbReference type="Pfam" id="PF00668">
    <property type="entry name" value="Condensation"/>
    <property type="match status" value="2"/>
</dbReference>
<dbReference type="InterPro" id="IPR000873">
    <property type="entry name" value="AMP-dep_synth/lig_dom"/>
</dbReference>
<dbReference type="GO" id="GO:0005737">
    <property type="term" value="C:cytoplasm"/>
    <property type="evidence" value="ECO:0007669"/>
    <property type="project" value="TreeGrafter"/>
</dbReference>
<comment type="cofactor">
    <cofactor evidence="1">
        <name>pantetheine 4'-phosphate</name>
        <dbReference type="ChEBI" id="CHEBI:47942"/>
    </cofactor>
</comment>
<evidence type="ECO:0000259" key="4">
    <source>
        <dbReference type="PROSITE" id="PS50075"/>
    </source>
</evidence>
<gene>
    <name evidence="5" type="ORF">JL102_21550</name>
</gene>
<dbReference type="EMBL" id="JAESIY010000016">
    <property type="protein sequence ID" value="MBL3658751.1"/>
    <property type="molecule type" value="Genomic_DNA"/>
</dbReference>
<dbReference type="Gene3D" id="3.30.559.30">
    <property type="entry name" value="Nonribosomal peptide synthetase, condensation domain"/>
    <property type="match status" value="2"/>
</dbReference>
<dbReference type="Gene3D" id="3.30.559.10">
    <property type="entry name" value="Chloramphenicol acetyltransferase-like domain"/>
    <property type="match status" value="2"/>
</dbReference>
<evidence type="ECO:0000256" key="1">
    <source>
        <dbReference type="ARBA" id="ARBA00001957"/>
    </source>
</evidence>
<protein>
    <submittedName>
        <fullName evidence="5">Amino acid adenylation domain-containing protein</fullName>
    </submittedName>
</protein>
<dbReference type="Pfam" id="PF00550">
    <property type="entry name" value="PP-binding"/>
    <property type="match status" value="2"/>
</dbReference>
<dbReference type="SUPFAM" id="SSF56801">
    <property type="entry name" value="Acetyl-CoA synthetase-like"/>
    <property type="match status" value="2"/>
</dbReference>
<dbReference type="FunFam" id="3.40.50.980:FF:000001">
    <property type="entry name" value="Non-ribosomal peptide synthetase"/>
    <property type="match status" value="1"/>
</dbReference>
<dbReference type="NCBIfam" id="TIGR01733">
    <property type="entry name" value="AA-adenyl-dom"/>
    <property type="match status" value="2"/>
</dbReference>
<dbReference type="PANTHER" id="PTHR45527:SF1">
    <property type="entry name" value="FATTY ACID SYNTHASE"/>
    <property type="match status" value="1"/>
</dbReference>
<dbReference type="SMART" id="SM00823">
    <property type="entry name" value="PKS_PP"/>
    <property type="match status" value="2"/>
</dbReference>
<feature type="domain" description="Carrier" evidence="4">
    <location>
        <begin position="2080"/>
        <end position="2157"/>
    </location>
</feature>
<dbReference type="SUPFAM" id="SSF47336">
    <property type="entry name" value="ACP-like"/>
    <property type="match status" value="2"/>
</dbReference>
<dbReference type="InterPro" id="IPR001242">
    <property type="entry name" value="Condensation_dom"/>
</dbReference>
<evidence type="ECO:0000256" key="2">
    <source>
        <dbReference type="ARBA" id="ARBA00022450"/>
    </source>
</evidence>
<dbReference type="Gene3D" id="3.40.50.12780">
    <property type="entry name" value="N-terminal domain of ligase-like"/>
    <property type="match status" value="2"/>
</dbReference>
<evidence type="ECO:0000313" key="6">
    <source>
        <dbReference type="Proteomes" id="UP000659388"/>
    </source>
</evidence>
<dbReference type="GO" id="GO:0043041">
    <property type="term" value="P:amino acid activation for nonribosomal peptide biosynthetic process"/>
    <property type="evidence" value="ECO:0007669"/>
    <property type="project" value="TreeGrafter"/>
</dbReference>
<dbReference type="CDD" id="cd19531">
    <property type="entry name" value="LCL_NRPS-like"/>
    <property type="match status" value="2"/>
</dbReference>
<evidence type="ECO:0000256" key="3">
    <source>
        <dbReference type="ARBA" id="ARBA00022553"/>
    </source>
</evidence>
<dbReference type="Pfam" id="PF18563">
    <property type="entry name" value="TubC_N"/>
    <property type="match status" value="1"/>
</dbReference>
<dbReference type="RefSeq" id="WP_202246547.1">
    <property type="nucleotide sequence ID" value="NZ_JAESIY010000016.1"/>
</dbReference>
<dbReference type="NCBIfam" id="NF003417">
    <property type="entry name" value="PRK04813.1"/>
    <property type="match status" value="2"/>
</dbReference>
<accession>A0A937K2M1</accession>
<dbReference type="PROSITE" id="PS50075">
    <property type="entry name" value="CARRIER"/>
    <property type="match status" value="2"/>
</dbReference>
<proteinExistence type="predicted"/>
<dbReference type="InterPro" id="IPR023213">
    <property type="entry name" value="CAT-like_dom_sf"/>
</dbReference>
<comment type="caution">
    <text evidence="5">The sequence shown here is derived from an EMBL/GenBank/DDBJ whole genome shotgun (WGS) entry which is preliminary data.</text>
</comment>
<dbReference type="InterPro" id="IPR041464">
    <property type="entry name" value="TubC_N"/>
</dbReference>
<keyword evidence="6" id="KW-1185">Reference proteome</keyword>
<dbReference type="GO" id="GO:0044550">
    <property type="term" value="P:secondary metabolite biosynthetic process"/>
    <property type="evidence" value="ECO:0007669"/>
    <property type="project" value="TreeGrafter"/>
</dbReference>
<dbReference type="InterPro" id="IPR025110">
    <property type="entry name" value="AMP-bd_C"/>
</dbReference>
<dbReference type="GO" id="GO:0003824">
    <property type="term" value="F:catalytic activity"/>
    <property type="evidence" value="ECO:0007669"/>
    <property type="project" value="InterPro"/>
</dbReference>
<dbReference type="Gene3D" id="3.30.300.30">
    <property type="match status" value="2"/>
</dbReference>